<keyword evidence="3" id="KW-1185">Reference proteome</keyword>
<feature type="transmembrane region" description="Helical" evidence="1">
    <location>
        <begin position="40"/>
        <end position="60"/>
    </location>
</feature>
<sequence>MVTVDQGAASVLGVVGSAASLLAAIPYARAIYRRSVRPHLFTWLIWSVVTAIAAAGQLVAGAGPSAWCMAAIALICFLTFVACLFLEISAEAIGRSIDYVAEAEAMVIGF</sequence>
<reference evidence="2 3" key="1">
    <citation type="submission" date="2019-09" db="EMBL/GenBank/DDBJ databases">
        <authorList>
            <person name="Depoorter E."/>
        </authorList>
    </citation>
    <scope>NUCLEOTIDE SEQUENCE [LARGE SCALE GENOMIC DNA]</scope>
    <source>
        <strain evidence="2">LMG 24065</strain>
    </source>
</reference>
<feature type="transmembrane region" description="Helical" evidence="1">
    <location>
        <begin position="6"/>
        <end position="28"/>
    </location>
</feature>
<evidence type="ECO:0000313" key="3">
    <source>
        <dbReference type="Proteomes" id="UP000494125"/>
    </source>
</evidence>
<accession>A0A6P2R8X6</accession>
<dbReference type="AlphaFoldDB" id="A0A6P2R8X6"/>
<feature type="transmembrane region" description="Helical" evidence="1">
    <location>
        <begin position="66"/>
        <end position="86"/>
    </location>
</feature>
<evidence type="ECO:0000313" key="2">
    <source>
        <dbReference type="EMBL" id="VWC29353.1"/>
    </source>
</evidence>
<keyword evidence="1" id="KW-1133">Transmembrane helix</keyword>
<proteinExistence type="predicted"/>
<keyword evidence="1" id="KW-0472">Membrane</keyword>
<protein>
    <submittedName>
        <fullName evidence="2">Membrane protein</fullName>
    </submittedName>
</protein>
<evidence type="ECO:0000256" key="1">
    <source>
        <dbReference type="SAM" id="Phobius"/>
    </source>
</evidence>
<keyword evidence="1" id="KW-0812">Transmembrane</keyword>
<organism evidence="2 3">
    <name type="scientific">Burkholderia diffusa</name>
    <dbReference type="NCBI Taxonomy" id="488732"/>
    <lineage>
        <taxon>Bacteria</taxon>
        <taxon>Pseudomonadati</taxon>
        <taxon>Pseudomonadota</taxon>
        <taxon>Betaproteobacteria</taxon>
        <taxon>Burkholderiales</taxon>
        <taxon>Burkholderiaceae</taxon>
        <taxon>Burkholderia</taxon>
        <taxon>Burkholderia cepacia complex</taxon>
    </lineage>
</organism>
<gene>
    <name evidence="2" type="ORF">BDI24065_06295</name>
</gene>
<name>A0A6P2R8X6_9BURK</name>
<dbReference type="EMBL" id="CABVPN010000054">
    <property type="protein sequence ID" value="VWC29353.1"/>
    <property type="molecule type" value="Genomic_DNA"/>
</dbReference>
<dbReference type="Proteomes" id="UP000494125">
    <property type="component" value="Unassembled WGS sequence"/>
</dbReference>